<gene>
    <name evidence="1" type="ORF">F53441_11700</name>
</gene>
<name>A0A8H4K520_9HYPO</name>
<dbReference type="AlphaFoldDB" id="A0A8H4K520"/>
<reference evidence="1" key="1">
    <citation type="submission" date="2020-01" db="EMBL/GenBank/DDBJ databases">
        <title>Identification and distribution of gene clusters putatively required for synthesis of sphingolipid metabolism inhibitors in phylogenetically diverse species of the filamentous fungus Fusarium.</title>
        <authorList>
            <person name="Kim H.-S."/>
            <person name="Busman M."/>
            <person name="Brown D.W."/>
            <person name="Divon H."/>
            <person name="Uhlig S."/>
            <person name="Proctor R.H."/>
        </authorList>
    </citation>
    <scope>NUCLEOTIDE SEQUENCE</scope>
    <source>
        <strain evidence="1">NRRL 53441</strain>
    </source>
</reference>
<protein>
    <submittedName>
        <fullName evidence="1">Uncharacterized protein</fullName>
    </submittedName>
</protein>
<dbReference type="Proteomes" id="UP000605986">
    <property type="component" value="Unassembled WGS sequence"/>
</dbReference>
<sequence>MAKPHDPRLSSSIQPLIEGEYAILDNKMSWAIEKVTEHKAQGKRVLIYVRDNSTAESFATKVFSCNEVATTCMRAAGALAVDNFNDANHPTDALITTFTARKWASQKFCGACHRGIMLEYPDSFRDYFGAIFCLQSIAQTQAVSWISCYFPQSLDTVRSLAIAQFKALELAADDGNYPEVSSPGLRLICAYHQVATLMGQSNSRYPGPRVHWSHMESQEIKREELFYFAVGQFLVENDNLSKPYGVGKDAESLVQNGWAHLPSKISPGVEIRHHRTGEPLDVCDPQSERRQASGGARDLLPGGLVDRLDPVRDILKAQDMHSLPVLHCQSREPGAHYPNSSTTVNAAATAFLHVPLGINYKYLSSPARVLLKAHRPQPDSTNKLVYNKSRLGANFPVTMEPFPFERLPMELKENVILNLMPGTIVPVISDGLLGPSPKNKLQFKYLAESCPEIRAICNRLRRLVFTDIHNDRELFRLDPLRDTLQVRNMELPPLKRSNAWRPDKIPGRHPEALPVRKLLTVSLRVCEVESELAQAHDASSTRSVYKSLPLETSLPILSALPSAEELTVFIERTGRQWHVDGFQQHGPDIVGIRDGTSWGFSRVGPRDYVAEEFFSSRGIPADTSIDWILPWGRDSISDPDDLVWGPVRFSGPPKIGFHGYSRGTRSLGGQWAGFRCNVATQEVQFRPLHWDEVIRRKEEAGAEGNTTKRTKQPEHHWVDVKEPVEGDPAWVEQVATTWKMYGGSIAGLPPEERDLNQDDGYDPEADLQDCLTVRFETCG</sequence>
<dbReference type="EMBL" id="JAADJG010000590">
    <property type="protein sequence ID" value="KAF4442659.1"/>
    <property type="molecule type" value="Genomic_DNA"/>
</dbReference>
<accession>A0A8H4K520</accession>
<organism evidence="1 2">
    <name type="scientific">Fusarium austroafricanum</name>
    <dbReference type="NCBI Taxonomy" id="2364996"/>
    <lineage>
        <taxon>Eukaryota</taxon>
        <taxon>Fungi</taxon>
        <taxon>Dikarya</taxon>
        <taxon>Ascomycota</taxon>
        <taxon>Pezizomycotina</taxon>
        <taxon>Sordariomycetes</taxon>
        <taxon>Hypocreomycetidae</taxon>
        <taxon>Hypocreales</taxon>
        <taxon>Nectriaceae</taxon>
        <taxon>Fusarium</taxon>
        <taxon>Fusarium concolor species complex</taxon>
    </lineage>
</organism>
<comment type="caution">
    <text evidence="1">The sequence shown here is derived from an EMBL/GenBank/DDBJ whole genome shotgun (WGS) entry which is preliminary data.</text>
</comment>
<keyword evidence="2" id="KW-1185">Reference proteome</keyword>
<dbReference type="OrthoDB" id="5023592at2759"/>
<evidence type="ECO:0000313" key="2">
    <source>
        <dbReference type="Proteomes" id="UP000605986"/>
    </source>
</evidence>
<evidence type="ECO:0000313" key="1">
    <source>
        <dbReference type="EMBL" id="KAF4442659.1"/>
    </source>
</evidence>
<proteinExistence type="predicted"/>